<dbReference type="AlphaFoldDB" id="A0A2H6D9V5"/>
<evidence type="ECO:0000259" key="2">
    <source>
        <dbReference type="Pfam" id="PF12850"/>
    </source>
</evidence>
<dbReference type="Pfam" id="PF12850">
    <property type="entry name" value="Metallophos_2"/>
    <property type="match status" value="1"/>
</dbReference>
<protein>
    <recommendedName>
        <fullName evidence="2">Calcineurin-like phosphoesterase domain-containing protein</fullName>
    </recommendedName>
</protein>
<comment type="similarity">
    <text evidence="1">Belongs to the metallophosphoesterase superfamily. YfcE family.</text>
</comment>
<dbReference type="PANTHER" id="PTHR42850:SF2">
    <property type="entry name" value="BLL5683 PROTEIN"/>
    <property type="match status" value="1"/>
</dbReference>
<dbReference type="Proteomes" id="UP000236214">
    <property type="component" value="Unassembled WGS sequence"/>
</dbReference>
<reference evidence="3 4" key="1">
    <citation type="submission" date="2016-05" db="EMBL/GenBank/DDBJ databases">
        <title>Whole genome sequencing of Tetragenococcus halophilus subsp. halophilus NISL 7118.</title>
        <authorList>
            <person name="Shiwa Y."/>
            <person name="Nishimura I."/>
            <person name="Yoshikawa H."/>
            <person name="Koyama Y."/>
            <person name="Oguma T."/>
        </authorList>
    </citation>
    <scope>NUCLEOTIDE SEQUENCE [LARGE SCALE GENOMIC DNA]</scope>
    <source>
        <strain evidence="3 4">NISL 7118</strain>
    </source>
</reference>
<accession>A0A2H6D9V5</accession>
<evidence type="ECO:0000313" key="3">
    <source>
        <dbReference type="EMBL" id="GBD67541.1"/>
    </source>
</evidence>
<dbReference type="Gene3D" id="3.60.21.10">
    <property type="match status" value="1"/>
</dbReference>
<dbReference type="EMBL" id="BDEC01000011">
    <property type="protein sequence ID" value="GBD67541.1"/>
    <property type="molecule type" value="Genomic_DNA"/>
</dbReference>
<evidence type="ECO:0000313" key="4">
    <source>
        <dbReference type="Proteomes" id="UP000236214"/>
    </source>
</evidence>
<dbReference type="InterPro" id="IPR024654">
    <property type="entry name" value="Calcineurin-like_PHP_lpxH"/>
</dbReference>
<dbReference type="InterPro" id="IPR011152">
    <property type="entry name" value="Pesterase_MJ0912"/>
</dbReference>
<organism evidence="3 4">
    <name type="scientific">Tetragenococcus halophilus subsp. halophilus</name>
    <dbReference type="NCBI Taxonomy" id="1513897"/>
    <lineage>
        <taxon>Bacteria</taxon>
        <taxon>Bacillati</taxon>
        <taxon>Bacillota</taxon>
        <taxon>Bacilli</taxon>
        <taxon>Lactobacillales</taxon>
        <taxon>Enterococcaceae</taxon>
        <taxon>Tetragenococcus</taxon>
    </lineage>
</organism>
<proteinExistence type="inferred from homology"/>
<dbReference type="SUPFAM" id="SSF56300">
    <property type="entry name" value="Metallo-dependent phosphatases"/>
    <property type="match status" value="1"/>
</dbReference>
<dbReference type="InterPro" id="IPR050126">
    <property type="entry name" value="Ap4A_hydrolase"/>
</dbReference>
<dbReference type="InterPro" id="IPR029052">
    <property type="entry name" value="Metallo-depent_PP-like"/>
</dbReference>
<dbReference type="RefSeq" id="WP_103097571.1">
    <property type="nucleotide sequence ID" value="NZ_BDEC01000011.1"/>
</dbReference>
<dbReference type="PIRSF" id="PIRSF000883">
    <property type="entry name" value="Pesterase_MJ0912"/>
    <property type="match status" value="1"/>
</dbReference>
<dbReference type="GO" id="GO:0016791">
    <property type="term" value="F:phosphatase activity"/>
    <property type="evidence" value="ECO:0007669"/>
    <property type="project" value="TreeGrafter"/>
</dbReference>
<feature type="domain" description="Calcineurin-like phosphoesterase" evidence="2">
    <location>
        <begin position="1"/>
        <end position="197"/>
    </location>
</feature>
<sequence length="242" mass="28717">MKILLLSDIHSNAVSLRKVLENEKDVDKILCAGDHVDYGLYPKEVLSMVAEYNITSVRGNHDDHMLKTWEEIKQGVKQDEFKWIHHNADILNQADIDFLRSFPKTISFDLGNIGYVLQHQWKENSYETIQSEYHFDQFWEEHYTGELHGDFEKRIIFGHTHRQGIHYVNNNKLWLNPGSLSYRRPDDPTKDAHYMILQDENIIFKQTPYEKAELMNEVNKWKGKIKQKDMDVALFFFGEDER</sequence>
<comment type="caution">
    <text evidence="3">The sequence shown here is derived from an EMBL/GenBank/DDBJ whole genome shotgun (WGS) entry which is preliminary data.</text>
</comment>
<evidence type="ECO:0000256" key="1">
    <source>
        <dbReference type="ARBA" id="ARBA00008950"/>
    </source>
</evidence>
<name>A0A2H6D9V5_TETHA</name>
<dbReference type="PANTHER" id="PTHR42850">
    <property type="entry name" value="METALLOPHOSPHOESTERASE"/>
    <property type="match status" value="1"/>
</dbReference>
<gene>
    <name evidence="3" type="ORF">TEHN7118_0347</name>
</gene>
<keyword evidence="4" id="KW-1185">Reference proteome</keyword>
<dbReference type="GO" id="GO:0005737">
    <property type="term" value="C:cytoplasm"/>
    <property type="evidence" value="ECO:0007669"/>
    <property type="project" value="TreeGrafter"/>
</dbReference>